<accession>A0AAE1BFT1</accession>
<name>A0AAE1BFT1_PETCI</name>
<evidence type="ECO:0000256" key="1">
    <source>
        <dbReference type="SAM" id="MobiDB-lite"/>
    </source>
</evidence>
<evidence type="ECO:0000313" key="3">
    <source>
        <dbReference type="Proteomes" id="UP001286313"/>
    </source>
</evidence>
<dbReference type="Proteomes" id="UP001286313">
    <property type="component" value="Unassembled WGS sequence"/>
</dbReference>
<gene>
    <name evidence="2" type="ORF">Pcinc_043876</name>
</gene>
<organism evidence="2 3">
    <name type="scientific">Petrolisthes cinctipes</name>
    <name type="common">Flat porcelain crab</name>
    <dbReference type="NCBI Taxonomy" id="88211"/>
    <lineage>
        <taxon>Eukaryota</taxon>
        <taxon>Metazoa</taxon>
        <taxon>Ecdysozoa</taxon>
        <taxon>Arthropoda</taxon>
        <taxon>Crustacea</taxon>
        <taxon>Multicrustacea</taxon>
        <taxon>Malacostraca</taxon>
        <taxon>Eumalacostraca</taxon>
        <taxon>Eucarida</taxon>
        <taxon>Decapoda</taxon>
        <taxon>Pleocyemata</taxon>
        <taxon>Anomura</taxon>
        <taxon>Galatheoidea</taxon>
        <taxon>Porcellanidae</taxon>
        <taxon>Petrolisthes</taxon>
    </lineage>
</organism>
<evidence type="ECO:0000313" key="2">
    <source>
        <dbReference type="EMBL" id="KAK3849368.1"/>
    </source>
</evidence>
<dbReference type="EMBL" id="JAWQEG010008971">
    <property type="protein sequence ID" value="KAK3849368.1"/>
    <property type="molecule type" value="Genomic_DNA"/>
</dbReference>
<dbReference type="AlphaFoldDB" id="A0AAE1BFT1"/>
<proteinExistence type="predicted"/>
<sequence length="224" mass="23726">MKGNVMCWVCHVSHWAGQGRTPVACHAVPCPVPVVVYGGECVWCRAARCVWDRCVREVACVCAVRAWRDSAAARVGAAPAATRLGQLLSTLGVEWHGAAVGTEGHSAQSVSPVPAAPGPRAPGTLGAKHESTSPAAPVTSLQPHCLARGKPHLPPLRRRPHVVCYTPPPLPSPPPPCLAARLPAAAAGSRPRPLCDTTCWCGWHFVTRCQVMPTTHCHCPDGHW</sequence>
<comment type="caution">
    <text evidence="2">The sequence shown here is derived from an EMBL/GenBank/DDBJ whole genome shotgun (WGS) entry which is preliminary data.</text>
</comment>
<reference evidence="2" key="1">
    <citation type="submission" date="2023-10" db="EMBL/GenBank/DDBJ databases">
        <title>Genome assemblies of two species of porcelain crab, Petrolisthes cinctipes and Petrolisthes manimaculis (Anomura: Porcellanidae).</title>
        <authorList>
            <person name="Angst P."/>
        </authorList>
    </citation>
    <scope>NUCLEOTIDE SEQUENCE</scope>
    <source>
        <strain evidence="2">PB745_01</strain>
        <tissue evidence="2">Gill</tissue>
    </source>
</reference>
<protein>
    <submittedName>
        <fullName evidence="2">Uncharacterized protein</fullName>
    </submittedName>
</protein>
<feature type="region of interest" description="Disordered" evidence="1">
    <location>
        <begin position="103"/>
        <end position="139"/>
    </location>
</feature>
<keyword evidence="3" id="KW-1185">Reference proteome</keyword>